<accession>A0A4V2YWH2</accession>
<dbReference type="OrthoDB" id="4326943at2"/>
<dbReference type="Proteomes" id="UP000294513">
    <property type="component" value="Unassembled WGS sequence"/>
</dbReference>
<feature type="compositionally biased region" description="Basic and acidic residues" evidence="1">
    <location>
        <begin position="42"/>
        <end position="52"/>
    </location>
</feature>
<feature type="region of interest" description="Disordered" evidence="1">
    <location>
        <begin position="40"/>
        <end position="108"/>
    </location>
</feature>
<evidence type="ECO:0000313" key="3">
    <source>
        <dbReference type="Proteomes" id="UP000294513"/>
    </source>
</evidence>
<feature type="compositionally biased region" description="Low complexity" evidence="1">
    <location>
        <begin position="78"/>
        <end position="88"/>
    </location>
</feature>
<dbReference type="EMBL" id="SMKU01000090">
    <property type="protein sequence ID" value="TDD85397.1"/>
    <property type="molecule type" value="Genomic_DNA"/>
</dbReference>
<sequence>MIALDHTTSGAAAAAGVDSKEMLGHPSIVLTADTYTNVLSGRADRSEEDRHPAVARRRHRARHQPPPRQGPGPPPAARPTWRTGPAATLAHRPSEGHTPSGSRARPLG</sequence>
<dbReference type="AlphaFoldDB" id="A0A4V2YWH2"/>
<feature type="compositionally biased region" description="Polar residues" evidence="1">
    <location>
        <begin position="1"/>
        <end position="10"/>
    </location>
</feature>
<proteinExistence type="predicted"/>
<name>A0A4V2YWH2_9ACTN</name>
<protein>
    <submittedName>
        <fullName evidence="2">Uncharacterized protein</fullName>
    </submittedName>
</protein>
<reference evidence="2 3" key="1">
    <citation type="submission" date="2019-03" db="EMBL/GenBank/DDBJ databases">
        <title>Draft genome sequences of novel Actinobacteria.</title>
        <authorList>
            <person name="Sahin N."/>
            <person name="Ay H."/>
            <person name="Saygin H."/>
        </authorList>
    </citation>
    <scope>NUCLEOTIDE SEQUENCE [LARGE SCALE GENOMIC DNA]</scope>
    <source>
        <strain evidence="2 3">H3C3</strain>
    </source>
</reference>
<feature type="compositionally biased region" description="Pro residues" evidence="1">
    <location>
        <begin position="66"/>
        <end position="77"/>
    </location>
</feature>
<evidence type="ECO:0000256" key="1">
    <source>
        <dbReference type="SAM" id="MobiDB-lite"/>
    </source>
</evidence>
<gene>
    <name evidence="2" type="ORF">E1298_18695</name>
</gene>
<feature type="compositionally biased region" description="Basic residues" evidence="1">
    <location>
        <begin position="53"/>
        <end position="65"/>
    </location>
</feature>
<evidence type="ECO:0000313" key="2">
    <source>
        <dbReference type="EMBL" id="TDD85397.1"/>
    </source>
</evidence>
<keyword evidence="3" id="KW-1185">Reference proteome</keyword>
<feature type="region of interest" description="Disordered" evidence="1">
    <location>
        <begin position="1"/>
        <end position="22"/>
    </location>
</feature>
<organism evidence="2 3">
    <name type="scientific">Actinomadura rubrisoli</name>
    <dbReference type="NCBI Taxonomy" id="2530368"/>
    <lineage>
        <taxon>Bacteria</taxon>
        <taxon>Bacillati</taxon>
        <taxon>Actinomycetota</taxon>
        <taxon>Actinomycetes</taxon>
        <taxon>Streptosporangiales</taxon>
        <taxon>Thermomonosporaceae</taxon>
        <taxon>Actinomadura</taxon>
    </lineage>
</organism>
<comment type="caution">
    <text evidence="2">The sequence shown here is derived from an EMBL/GenBank/DDBJ whole genome shotgun (WGS) entry which is preliminary data.</text>
</comment>